<dbReference type="CDD" id="cd18186">
    <property type="entry name" value="BTB_POZ_ZBTB_KLHL-like"/>
    <property type="match status" value="1"/>
</dbReference>
<evidence type="ECO:0000313" key="3">
    <source>
        <dbReference type="Proteomes" id="UP001328107"/>
    </source>
</evidence>
<proteinExistence type="predicted"/>
<accession>A0AAN5I858</accession>
<dbReference type="PANTHER" id="PTHR47022">
    <property type="entry name" value="BTB AND MATH DOMAIN-CONTAINING PROTEIN 36-RELATED"/>
    <property type="match status" value="1"/>
</dbReference>
<dbReference type="PANTHER" id="PTHR47022:SF1">
    <property type="entry name" value="BTB AND MATH DOMAIN-CONTAINING PROTEIN 36-RELATED"/>
    <property type="match status" value="1"/>
</dbReference>
<dbReference type="InterPro" id="IPR000210">
    <property type="entry name" value="BTB/POZ_dom"/>
</dbReference>
<reference evidence="3" key="1">
    <citation type="submission" date="2022-10" db="EMBL/GenBank/DDBJ databases">
        <title>Genome assembly of Pristionchus species.</title>
        <authorList>
            <person name="Yoshida K."/>
            <person name="Sommer R.J."/>
        </authorList>
    </citation>
    <scope>NUCLEOTIDE SEQUENCE [LARGE SCALE GENOMIC DNA]</scope>
    <source>
        <strain evidence="3">RS5460</strain>
    </source>
</reference>
<comment type="caution">
    <text evidence="2">The sequence shown here is derived from an EMBL/GenBank/DDBJ whole genome shotgun (WGS) entry which is preliminary data.</text>
</comment>
<evidence type="ECO:0000313" key="2">
    <source>
        <dbReference type="EMBL" id="GMR54690.1"/>
    </source>
</evidence>
<sequence length="172" mass="20204">GFVKDDKVTIEIRFWIYNMIGIRIANQFDFTDSMEPYHDVALVIGGQKVYVSKQYLAIHSPVFNAMFYGEFAEKDKKEIELQDVDREEFIELLHVIYPLNKKITDGSAEFLLRLGDRFQIKCAIERAEDFYIDQSNVSNIEQLRVSDKYKLFGLQEHCLSQLKTTQDFKDIK</sequence>
<feature type="domain" description="BTB" evidence="1">
    <location>
        <begin position="38"/>
        <end position="105"/>
    </location>
</feature>
<feature type="non-terminal residue" evidence="2">
    <location>
        <position position="1"/>
    </location>
</feature>
<dbReference type="Proteomes" id="UP001328107">
    <property type="component" value="Unassembled WGS sequence"/>
</dbReference>
<dbReference type="Pfam" id="PF00651">
    <property type="entry name" value="BTB"/>
    <property type="match status" value="1"/>
</dbReference>
<dbReference type="PROSITE" id="PS50097">
    <property type="entry name" value="BTB"/>
    <property type="match status" value="1"/>
</dbReference>
<gene>
    <name evidence="2" type="ORF">PMAYCL1PPCAC_24885</name>
</gene>
<feature type="non-terminal residue" evidence="2">
    <location>
        <position position="172"/>
    </location>
</feature>
<dbReference type="SMART" id="SM00225">
    <property type="entry name" value="BTB"/>
    <property type="match status" value="1"/>
</dbReference>
<keyword evidence="3" id="KW-1185">Reference proteome</keyword>
<dbReference type="Gene3D" id="3.30.710.10">
    <property type="entry name" value="Potassium Channel Kv1.1, Chain A"/>
    <property type="match status" value="1"/>
</dbReference>
<dbReference type="AlphaFoldDB" id="A0AAN5I858"/>
<evidence type="ECO:0000259" key="1">
    <source>
        <dbReference type="PROSITE" id="PS50097"/>
    </source>
</evidence>
<dbReference type="EMBL" id="BTRK01000005">
    <property type="protein sequence ID" value="GMR54690.1"/>
    <property type="molecule type" value="Genomic_DNA"/>
</dbReference>
<name>A0AAN5I858_9BILA</name>
<protein>
    <recommendedName>
        <fullName evidence="1">BTB domain-containing protein</fullName>
    </recommendedName>
</protein>
<dbReference type="InterPro" id="IPR011333">
    <property type="entry name" value="SKP1/BTB/POZ_sf"/>
</dbReference>
<dbReference type="SUPFAM" id="SSF54695">
    <property type="entry name" value="POZ domain"/>
    <property type="match status" value="1"/>
</dbReference>
<organism evidence="2 3">
    <name type="scientific">Pristionchus mayeri</name>
    <dbReference type="NCBI Taxonomy" id="1317129"/>
    <lineage>
        <taxon>Eukaryota</taxon>
        <taxon>Metazoa</taxon>
        <taxon>Ecdysozoa</taxon>
        <taxon>Nematoda</taxon>
        <taxon>Chromadorea</taxon>
        <taxon>Rhabditida</taxon>
        <taxon>Rhabditina</taxon>
        <taxon>Diplogasteromorpha</taxon>
        <taxon>Diplogasteroidea</taxon>
        <taxon>Neodiplogasteridae</taxon>
        <taxon>Pristionchus</taxon>
    </lineage>
</organism>